<dbReference type="Proteomes" id="UP000235464">
    <property type="component" value="Chromosome I"/>
</dbReference>
<keyword evidence="2" id="KW-1133">Transmembrane helix</keyword>
<accession>A0A2N9BE87</accession>
<evidence type="ECO:0000256" key="2">
    <source>
        <dbReference type="SAM" id="Phobius"/>
    </source>
</evidence>
<gene>
    <name evidence="3" type="ORF">SCNRRL3882_5134</name>
</gene>
<feature type="transmembrane region" description="Helical" evidence="2">
    <location>
        <begin position="125"/>
        <end position="144"/>
    </location>
</feature>
<protein>
    <submittedName>
        <fullName evidence="3">Uncharacterized protein</fullName>
    </submittedName>
</protein>
<evidence type="ECO:0000256" key="1">
    <source>
        <dbReference type="SAM" id="MobiDB-lite"/>
    </source>
</evidence>
<evidence type="ECO:0000313" key="3">
    <source>
        <dbReference type="EMBL" id="SOR81682.1"/>
    </source>
</evidence>
<keyword evidence="2" id="KW-0812">Transmembrane</keyword>
<name>A0A2N9BE87_STRCX</name>
<dbReference type="EMBL" id="LT963352">
    <property type="protein sequence ID" value="SOR81682.1"/>
    <property type="molecule type" value="Genomic_DNA"/>
</dbReference>
<keyword evidence="2" id="KW-0472">Membrane</keyword>
<keyword evidence="4" id="KW-1185">Reference proteome</keyword>
<sequence length="153" mass="16515">MVRFKPPRRSPGAAEPSQAGSASSGPEARDEFRSGQRARIGLIAVAAVIILWFLSSDEQLGGWRVPTLQAWALDLAAATPLLALIRFPGRQAREETATLEFELKLLSGLYAFFAVVDIFDDTGAPLAALPAVLFGVAVFAGIWYTNRQARTRG</sequence>
<feature type="transmembrane region" description="Helical" evidence="2">
    <location>
        <begin position="38"/>
        <end position="56"/>
    </location>
</feature>
<dbReference type="AlphaFoldDB" id="A0A2N9BE87"/>
<evidence type="ECO:0000313" key="4">
    <source>
        <dbReference type="Proteomes" id="UP000235464"/>
    </source>
</evidence>
<feature type="region of interest" description="Disordered" evidence="1">
    <location>
        <begin position="1"/>
        <end position="30"/>
    </location>
</feature>
<reference evidence="4" key="1">
    <citation type="submission" date="2017-11" db="EMBL/GenBank/DDBJ databases">
        <authorList>
            <person name="Wibberg D."/>
        </authorList>
    </citation>
    <scope>NUCLEOTIDE SEQUENCE [LARGE SCALE GENOMIC DNA]</scope>
</reference>
<organism evidence="3 4">
    <name type="scientific">Streptomyces chartreusis NRRL 3882</name>
    <dbReference type="NCBI Taxonomy" id="1079985"/>
    <lineage>
        <taxon>Bacteria</taxon>
        <taxon>Bacillati</taxon>
        <taxon>Actinomycetota</taxon>
        <taxon>Actinomycetes</taxon>
        <taxon>Kitasatosporales</taxon>
        <taxon>Streptomycetaceae</taxon>
        <taxon>Streptomyces</taxon>
    </lineage>
</organism>
<proteinExistence type="predicted"/>